<protein>
    <submittedName>
        <fullName evidence="1">Putative transcriptional regulator of viral defense system</fullName>
    </submittedName>
</protein>
<name>A0A7Y9LRN9_9MICC</name>
<evidence type="ECO:0000313" key="2">
    <source>
        <dbReference type="Proteomes" id="UP000521748"/>
    </source>
</evidence>
<gene>
    <name evidence="1" type="ORF">FHU41_000580</name>
</gene>
<proteinExistence type="predicted"/>
<organism evidence="1 2">
    <name type="scientific">Psychromicrobium silvestre</name>
    <dbReference type="NCBI Taxonomy" id="1645614"/>
    <lineage>
        <taxon>Bacteria</taxon>
        <taxon>Bacillati</taxon>
        <taxon>Actinomycetota</taxon>
        <taxon>Actinomycetes</taxon>
        <taxon>Micrococcales</taxon>
        <taxon>Micrococcaceae</taxon>
        <taxon>Psychromicrobium</taxon>
    </lineage>
</organism>
<evidence type="ECO:0000313" key="1">
    <source>
        <dbReference type="EMBL" id="NYE94359.1"/>
    </source>
</evidence>
<dbReference type="AlphaFoldDB" id="A0A7Y9LRN9"/>
<sequence>MDRLKLQQRLGARWPEGIVQTRLSLELAGINHLLLQDCLAAGIVLKIRKGGYLLRERWEGSEPWHRAQWQLEAHHLVSGGVHLYTHQSAARLHGLRTWGLGERIHLNIPYRWSRGSFGDDVTVHRYSIPGRQECLVQNELGQEFRVTSLERTATDCARLLGFEQAVVLGDHALQKGADLTYMRRLLAATPGSRGVRRARLVLGAIDGRSESVGESRLRLIVSDLAPTSQLELATTAGLFRADLGWSEARLLLEFDGRSKYFDYGASSEVVFQERRREKALVAEGWRIIRVEWADLERPAALRRRVISALKRSVP</sequence>
<comment type="caution">
    <text evidence="1">The sequence shown here is derived from an EMBL/GenBank/DDBJ whole genome shotgun (WGS) entry which is preliminary data.</text>
</comment>
<keyword evidence="2" id="KW-1185">Reference proteome</keyword>
<reference evidence="1 2" key="1">
    <citation type="submission" date="2020-07" db="EMBL/GenBank/DDBJ databases">
        <title>Sequencing the genomes of 1000 actinobacteria strains.</title>
        <authorList>
            <person name="Klenk H.-P."/>
        </authorList>
    </citation>
    <scope>NUCLEOTIDE SEQUENCE [LARGE SCALE GENOMIC DNA]</scope>
    <source>
        <strain evidence="1 2">DSM 102047</strain>
    </source>
</reference>
<dbReference type="RefSeq" id="WP_179388130.1">
    <property type="nucleotide sequence ID" value="NZ_JACBYQ010000001.1"/>
</dbReference>
<dbReference type="EMBL" id="JACBYQ010000001">
    <property type="protein sequence ID" value="NYE94359.1"/>
    <property type="molecule type" value="Genomic_DNA"/>
</dbReference>
<dbReference type="Proteomes" id="UP000521748">
    <property type="component" value="Unassembled WGS sequence"/>
</dbReference>
<accession>A0A7Y9LRN9</accession>